<feature type="domain" description="Protein kinase" evidence="10">
    <location>
        <begin position="1"/>
        <end position="284"/>
    </location>
</feature>
<sequence length="630" mass="73675">FSGGDVIGHYAIDRPVFEWKSRRFLKVKVFKEDNRERAEKEMRFLRKLQGCPYFYAIFGHIRGFELGKECIIHEHFSGSTWLDIFESIKSEDIQTYAYQMFSALNACHSLNIIHSCVKYVNLTINEVRKQLKLAGLEYALEHRDGNLYMTNDNDIYFKSPELLLHYKKYDYAVDMWAAGCILAGSIFHTKRIFNAKEDHKQLFKIANILGGKELLDSAREYEIAVDKELERNIRKFKGLGFQSLKRKYCEITATEEAIDLVEKLLVYDHKKRLTAKEALNHPYFSKIHKENLGEMEGTTKDTIVEQLSDLINKQLSISEEDNYPEIDISRELGSGTYGVVYYASVARSNYEFAVKHPFTISQIGFARKIKILDALKGCPNVNRFLGSIIWDTNTFFLVFEYVNETSWYAIYDKISSEELRNYLRQMFTALDGCHSRGIMHCDIKPSNFLIDHSRRKLYLTDWGLSTFYEENAFYNTGIGSIPYLSPELLLNYPKYNYSVDIWPMGCIVASAIFRKKFLFDGTRQDYLLEEILKVFGSECFLQFCRDYHINIHPEQVDRRYLGHQRKDWSKFITDENREIATAEAVDLVKKLLVFDPRQRLTAKQALKHDYFKLTLRTTSIQVATQKLQNK</sequence>
<dbReference type="EC" id="2.7.11.1" evidence="1"/>
<evidence type="ECO:0000256" key="3">
    <source>
        <dbReference type="ARBA" id="ARBA00022679"/>
    </source>
</evidence>
<comment type="catalytic activity">
    <reaction evidence="8">
        <text>L-seryl-[protein] + ATP = O-phospho-L-seryl-[protein] + ADP + H(+)</text>
        <dbReference type="Rhea" id="RHEA:17989"/>
        <dbReference type="Rhea" id="RHEA-COMP:9863"/>
        <dbReference type="Rhea" id="RHEA-COMP:11604"/>
        <dbReference type="ChEBI" id="CHEBI:15378"/>
        <dbReference type="ChEBI" id="CHEBI:29999"/>
        <dbReference type="ChEBI" id="CHEBI:30616"/>
        <dbReference type="ChEBI" id="CHEBI:83421"/>
        <dbReference type="ChEBI" id="CHEBI:456216"/>
        <dbReference type="EC" id="2.7.11.1"/>
    </reaction>
</comment>
<dbReference type="GO" id="GO:0051726">
    <property type="term" value="P:regulation of cell cycle"/>
    <property type="evidence" value="ECO:0007669"/>
    <property type="project" value="TreeGrafter"/>
</dbReference>
<evidence type="ECO:0000256" key="9">
    <source>
        <dbReference type="PROSITE-ProRule" id="PRU10141"/>
    </source>
</evidence>
<evidence type="ECO:0000256" key="8">
    <source>
        <dbReference type="ARBA" id="ARBA00048679"/>
    </source>
</evidence>
<dbReference type="Pfam" id="PF00069">
    <property type="entry name" value="Pkinase"/>
    <property type="match status" value="2"/>
</dbReference>
<dbReference type="PROSITE" id="PS50011">
    <property type="entry name" value="PROTEIN_KINASE_DOM"/>
    <property type="match status" value="2"/>
</dbReference>
<accession>A0A564YTB2</accession>
<dbReference type="PANTHER" id="PTHR24054">
    <property type="entry name" value="CASEIN KINASE II SUBUNIT ALPHA"/>
    <property type="match status" value="1"/>
</dbReference>
<dbReference type="GO" id="GO:0005956">
    <property type="term" value="C:protein kinase CK2 complex"/>
    <property type="evidence" value="ECO:0007669"/>
    <property type="project" value="TreeGrafter"/>
</dbReference>
<keyword evidence="3" id="KW-0808">Transferase</keyword>
<organism evidence="11 12">
    <name type="scientific">Hymenolepis diminuta</name>
    <name type="common">Rat tapeworm</name>
    <dbReference type="NCBI Taxonomy" id="6216"/>
    <lineage>
        <taxon>Eukaryota</taxon>
        <taxon>Metazoa</taxon>
        <taxon>Spiralia</taxon>
        <taxon>Lophotrochozoa</taxon>
        <taxon>Platyhelminthes</taxon>
        <taxon>Cestoda</taxon>
        <taxon>Eucestoda</taxon>
        <taxon>Cyclophyllidea</taxon>
        <taxon>Hymenolepididae</taxon>
        <taxon>Hymenolepis</taxon>
    </lineage>
</organism>
<keyword evidence="6 9" id="KW-0067">ATP-binding</keyword>
<proteinExistence type="predicted"/>
<keyword evidence="2" id="KW-0723">Serine/threonine-protein kinase</keyword>
<feature type="domain" description="Protein kinase" evidence="10">
    <location>
        <begin position="326"/>
        <end position="611"/>
    </location>
</feature>
<evidence type="ECO:0000259" key="10">
    <source>
        <dbReference type="PROSITE" id="PS50011"/>
    </source>
</evidence>
<dbReference type="InterPro" id="IPR008271">
    <property type="entry name" value="Ser/Thr_kinase_AS"/>
</dbReference>
<keyword evidence="5" id="KW-0418">Kinase</keyword>
<feature type="non-terminal residue" evidence="11">
    <location>
        <position position="1"/>
    </location>
</feature>
<evidence type="ECO:0000256" key="6">
    <source>
        <dbReference type="ARBA" id="ARBA00022840"/>
    </source>
</evidence>
<dbReference type="SMART" id="SM00220">
    <property type="entry name" value="S_TKc"/>
    <property type="match status" value="2"/>
</dbReference>
<dbReference type="EMBL" id="CABIJS010000377">
    <property type="protein sequence ID" value="VUZ50511.1"/>
    <property type="molecule type" value="Genomic_DNA"/>
</dbReference>
<dbReference type="Proteomes" id="UP000321570">
    <property type="component" value="Unassembled WGS sequence"/>
</dbReference>
<dbReference type="InterPro" id="IPR000719">
    <property type="entry name" value="Prot_kinase_dom"/>
</dbReference>
<dbReference type="FunFam" id="1.10.510.10:FF:000059">
    <property type="entry name" value="Casein kinase II subunit alpha"/>
    <property type="match status" value="1"/>
</dbReference>
<dbReference type="PROSITE" id="PS00108">
    <property type="entry name" value="PROTEIN_KINASE_ST"/>
    <property type="match status" value="1"/>
</dbReference>
<dbReference type="PANTHER" id="PTHR24054:SF0">
    <property type="entry name" value="CASEIN KINASE II SUBUNIT ALPHA"/>
    <property type="match status" value="1"/>
</dbReference>
<dbReference type="InterPro" id="IPR011009">
    <property type="entry name" value="Kinase-like_dom_sf"/>
</dbReference>
<evidence type="ECO:0000256" key="2">
    <source>
        <dbReference type="ARBA" id="ARBA00022527"/>
    </source>
</evidence>
<dbReference type="Gene3D" id="3.30.200.20">
    <property type="entry name" value="Phosphorylase Kinase, domain 1"/>
    <property type="match status" value="2"/>
</dbReference>
<name>A0A564YTB2_HYMDI</name>
<dbReference type="AlphaFoldDB" id="A0A564YTB2"/>
<evidence type="ECO:0000313" key="12">
    <source>
        <dbReference type="Proteomes" id="UP000321570"/>
    </source>
</evidence>
<feature type="binding site" evidence="9">
    <location>
        <position position="355"/>
    </location>
    <ligand>
        <name>ATP</name>
        <dbReference type="ChEBI" id="CHEBI:30616"/>
    </ligand>
</feature>
<evidence type="ECO:0000256" key="4">
    <source>
        <dbReference type="ARBA" id="ARBA00022741"/>
    </source>
</evidence>
<evidence type="ECO:0000256" key="5">
    <source>
        <dbReference type="ARBA" id="ARBA00022777"/>
    </source>
</evidence>
<dbReference type="InterPro" id="IPR045216">
    <property type="entry name" value="CK2_alpha"/>
</dbReference>
<keyword evidence="4 9" id="KW-0547">Nucleotide-binding</keyword>
<dbReference type="GO" id="GO:0005524">
    <property type="term" value="F:ATP binding"/>
    <property type="evidence" value="ECO:0007669"/>
    <property type="project" value="UniProtKB-UniRule"/>
</dbReference>
<dbReference type="GO" id="GO:0005634">
    <property type="term" value="C:nucleus"/>
    <property type="evidence" value="ECO:0007669"/>
    <property type="project" value="TreeGrafter"/>
</dbReference>
<reference evidence="11 12" key="1">
    <citation type="submission" date="2019-07" db="EMBL/GenBank/DDBJ databases">
        <authorList>
            <person name="Jastrzebski P J."/>
            <person name="Paukszto L."/>
            <person name="Jastrzebski P J."/>
        </authorList>
    </citation>
    <scope>NUCLEOTIDE SEQUENCE [LARGE SCALE GENOMIC DNA]</scope>
    <source>
        <strain evidence="11 12">WMS-il1</strain>
    </source>
</reference>
<evidence type="ECO:0000256" key="7">
    <source>
        <dbReference type="ARBA" id="ARBA00047899"/>
    </source>
</evidence>
<protein>
    <recommendedName>
        <fullName evidence="1">non-specific serine/threonine protein kinase</fullName>
        <ecNumber evidence="1">2.7.11.1</ecNumber>
    </recommendedName>
</protein>
<dbReference type="GO" id="GO:0005829">
    <property type="term" value="C:cytosol"/>
    <property type="evidence" value="ECO:0007669"/>
    <property type="project" value="TreeGrafter"/>
</dbReference>
<comment type="catalytic activity">
    <reaction evidence="7">
        <text>L-threonyl-[protein] + ATP = O-phospho-L-threonyl-[protein] + ADP + H(+)</text>
        <dbReference type="Rhea" id="RHEA:46608"/>
        <dbReference type="Rhea" id="RHEA-COMP:11060"/>
        <dbReference type="Rhea" id="RHEA-COMP:11605"/>
        <dbReference type="ChEBI" id="CHEBI:15378"/>
        <dbReference type="ChEBI" id="CHEBI:30013"/>
        <dbReference type="ChEBI" id="CHEBI:30616"/>
        <dbReference type="ChEBI" id="CHEBI:61977"/>
        <dbReference type="ChEBI" id="CHEBI:456216"/>
        <dbReference type="EC" id="2.7.11.1"/>
    </reaction>
</comment>
<keyword evidence="12" id="KW-1185">Reference proteome</keyword>
<dbReference type="SUPFAM" id="SSF56112">
    <property type="entry name" value="Protein kinase-like (PK-like)"/>
    <property type="match status" value="2"/>
</dbReference>
<dbReference type="GO" id="GO:0004674">
    <property type="term" value="F:protein serine/threonine kinase activity"/>
    <property type="evidence" value="ECO:0007669"/>
    <property type="project" value="UniProtKB-KW"/>
</dbReference>
<evidence type="ECO:0000313" key="11">
    <source>
        <dbReference type="EMBL" id="VUZ50511.1"/>
    </source>
</evidence>
<gene>
    <name evidence="11" type="ORF">WMSIL1_LOCUS9377</name>
</gene>
<dbReference type="InterPro" id="IPR017441">
    <property type="entry name" value="Protein_kinase_ATP_BS"/>
</dbReference>
<evidence type="ECO:0000256" key="1">
    <source>
        <dbReference type="ARBA" id="ARBA00012513"/>
    </source>
</evidence>
<dbReference type="Gene3D" id="1.10.510.10">
    <property type="entry name" value="Transferase(Phosphotransferase) domain 1"/>
    <property type="match status" value="2"/>
</dbReference>
<dbReference type="PROSITE" id="PS00107">
    <property type="entry name" value="PROTEIN_KINASE_ATP"/>
    <property type="match status" value="1"/>
</dbReference>